<proteinExistence type="predicted"/>
<evidence type="ECO:0000313" key="10">
    <source>
        <dbReference type="Proteomes" id="UP001501371"/>
    </source>
</evidence>
<dbReference type="InterPro" id="IPR009939">
    <property type="entry name" value="Chitosanase_fungal"/>
</dbReference>
<protein>
    <submittedName>
        <fullName evidence="9">Uncharacterized protein</fullName>
    </submittedName>
</protein>
<dbReference type="EMBL" id="BAAAKV010000001">
    <property type="protein sequence ID" value="GAA1149475.1"/>
    <property type="molecule type" value="Genomic_DNA"/>
</dbReference>
<keyword evidence="5" id="KW-0119">Carbohydrate metabolism</keyword>
<sequence length="305" mass="30924">MPHLRPPVLLGIGTALLAAVAIPAALLPGLTASPGEPAAAGAWPVESPPVPPSTTPLPPTASVPSPVPHEPPRREGGAQGAPAGTTPAWHRAAPDPAPVTAAALRASARRCERISKGAYRTDGAGPAHVAVWGAEGAVFWKAPLTVVCDGQVTVRCNDRADPRFANTTAYTQSNGLPLNAEKLPYIVVPSPSGVWDHRDFGIGGGSVAAVVHGDTVRYAVVGDTGPPGTIGEASYATARGLGVPTTPAGGGGGGAVPDVTFIVFQDAKVSPPEDRAATVRLGEKLARKFLLENGDRGRAGARRVP</sequence>
<name>A0ABN1UFL4_9ACTN</name>
<comment type="subcellular location">
    <subcellularLocation>
        <location evidence="1">Secreted</location>
    </subcellularLocation>
</comment>
<keyword evidence="10" id="KW-1185">Reference proteome</keyword>
<evidence type="ECO:0000256" key="6">
    <source>
        <dbReference type="ARBA" id="ARBA00023295"/>
    </source>
</evidence>
<dbReference type="PANTHER" id="PTHR42061">
    <property type="entry name" value="ENDO-CHITOSANASE"/>
    <property type="match status" value="1"/>
</dbReference>
<evidence type="ECO:0000256" key="2">
    <source>
        <dbReference type="ARBA" id="ARBA00022525"/>
    </source>
</evidence>
<accession>A0ABN1UFL4</accession>
<keyword evidence="3" id="KW-0732">Signal</keyword>
<keyword evidence="7" id="KW-0624">Polysaccharide degradation</keyword>
<dbReference type="Pfam" id="PF07335">
    <property type="entry name" value="Glyco_hydro_75"/>
    <property type="match status" value="1"/>
</dbReference>
<feature type="compositionally biased region" description="Pro residues" evidence="8">
    <location>
        <begin position="46"/>
        <end position="69"/>
    </location>
</feature>
<feature type="region of interest" description="Disordered" evidence="8">
    <location>
        <begin position="36"/>
        <end position="94"/>
    </location>
</feature>
<evidence type="ECO:0000313" key="9">
    <source>
        <dbReference type="EMBL" id="GAA1149475.1"/>
    </source>
</evidence>
<evidence type="ECO:0000256" key="8">
    <source>
        <dbReference type="SAM" id="MobiDB-lite"/>
    </source>
</evidence>
<evidence type="ECO:0000256" key="3">
    <source>
        <dbReference type="ARBA" id="ARBA00022729"/>
    </source>
</evidence>
<keyword evidence="6" id="KW-0326">Glycosidase</keyword>
<evidence type="ECO:0000256" key="7">
    <source>
        <dbReference type="ARBA" id="ARBA00023326"/>
    </source>
</evidence>
<evidence type="ECO:0000256" key="5">
    <source>
        <dbReference type="ARBA" id="ARBA00023277"/>
    </source>
</evidence>
<reference evidence="9 10" key="1">
    <citation type="journal article" date="2019" name="Int. J. Syst. Evol. Microbiol.">
        <title>The Global Catalogue of Microorganisms (GCM) 10K type strain sequencing project: providing services to taxonomists for standard genome sequencing and annotation.</title>
        <authorList>
            <consortium name="The Broad Institute Genomics Platform"/>
            <consortium name="The Broad Institute Genome Sequencing Center for Infectious Disease"/>
            <person name="Wu L."/>
            <person name="Ma J."/>
        </authorList>
    </citation>
    <scope>NUCLEOTIDE SEQUENCE [LARGE SCALE GENOMIC DNA]</scope>
    <source>
        <strain evidence="9 10">JCM 12696</strain>
    </source>
</reference>
<dbReference type="Proteomes" id="UP001501371">
    <property type="component" value="Unassembled WGS sequence"/>
</dbReference>
<keyword evidence="4" id="KW-0378">Hydrolase</keyword>
<dbReference type="RefSeq" id="WP_344268363.1">
    <property type="nucleotide sequence ID" value="NZ_BAAAKV010000001.1"/>
</dbReference>
<evidence type="ECO:0000256" key="4">
    <source>
        <dbReference type="ARBA" id="ARBA00022801"/>
    </source>
</evidence>
<comment type="caution">
    <text evidence="9">The sequence shown here is derived from an EMBL/GenBank/DDBJ whole genome shotgun (WGS) entry which is preliminary data.</text>
</comment>
<keyword evidence="2" id="KW-0964">Secreted</keyword>
<organism evidence="9 10">
    <name type="scientific">Streptomyces hebeiensis</name>
    <dbReference type="NCBI Taxonomy" id="229486"/>
    <lineage>
        <taxon>Bacteria</taxon>
        <taxon>Bacillati</taxon>
        <taxon>Actinomycetota</taxon>
        <taxon>Actinomycetes</taxon>
        <taxon>Kitasatosporales</taxon>
        <taxon>Streptomycetaceae</taxon>
        <taxon>Streptomyces</taxon>
    </lineage>
</organism>
<evidence type="ECO:0000256" key="1">
    <source>
        <dbReference type="ARBA" id="ARBA00004613"/>
    </source>
</evidence>
<gene>
    <name evidence="9" type="ORF">GCM10009654_00870</name>
</gene>
<dbReference type="PANTHER" id="PTHR42061:SF6">
    <property type="entry name" value="ENDO-CHITOSANASE"/>
    <property type="match status" value="1"/>
</dbReference>